<reference evidence="1" key="1">
    <citation type="submission" date="2023-05" db="EMBL/GenBank/DDBJ databases">
        <title>Nepenthes gracilis genome sequencing.</title>
        <authorList>
            <person name="Fukushima K."/>
        </authorList>
    </citation>
    <scope>NUCLEOTIDE SEQUENCE</scope>
    <source>
        <strain evidence="1">SING2019-196</strain>
    </source>
</reference>
<dbReference type="EMBL" id="BSYO01000021">
    <property type="protein sequence ID" value="GMH19933.1"/>
    <property type="molecule type" value="Genomic_DNA"/>
</dbReference>
<evidence type="ECO:0000313" key="2">
    <source>
        <dbReference type="Proteomes" id="UP001279734"/>
    </source>
</evidence>
<keyword evidence="2" id="KW-1185">Reference proteome</keyword>
<dbReference type="AlphaFoldDB" id="A0AAD3XWC7"/>
<sequence length="107" mass="11688">MDLAFPETRKPKEKLDASRKISEVFSRGLDSVASNHGLKSPDFALDTLLDGFVSVDRLLLNFNAANGDAHGPPLTQKGRAPGLRYRAPIVRLVMAVDMRCGCKLSSF</sequence>
<evidence type="ECO:0000313" key="1">
    <source>
        <dbReference type="EMBL" id="GMH19933.1"/>
    </source>
</evidence>
<proteinExistence type="predicted"/>
<accession>A0AAD3XWC7</accession>
<dbReference type="Proteomes" id="UP001279734">
    <property type="component" value="Unassembled WGS sequence"/>
</dbReference>
<comment type="caution">
    <text evidence="1">The sequence shown here is derived from an EMBL/GenBank/DDBJ whole genome shotgun (WGS) entry which is preliminary data.</text>
</comment>
<gene>
    <name evidence="1" type="ORF">Nepgr_021774</name>
</gene>
<name>A0AAD3XWC7_NEPGR</name>
<organism evidence="1 2">
    <name type="scientific">Nepenthes gracilis</name>
    <name type="common">Slender pitcher plant</name>
    <dbReference type="NCBI Taxonomy" id="150966"/>
    <lineage>
        <taxon>Eukaryota</taxon>
        <taxon>Viridiplantae</taxon>
        <taxon>Streptophyta</taxon>
        <taxon>Embryophyta</taxon>
        <taxon>Tracheophyta</taxon>
        <taxon>Spermatophyta</taxon>
        <taxon>Magnoliopsida</taxon>
        <taxon>eudicotyledons</taxon>
        <taxon>Gunneridae</taxon>
        <taxon>Pentapetalae</taxon>
        <taxon>Caryophyllales</taxon>
        <taxon>Nepenthaceae</taxon>
        <taxon>Nepenthes</taxon>
    </lineage>
</organism>
<protein>
    <submittedName>
        <fullName evidence="1">Uncharacterized protein</fullName>
    </submittedName>
</protein>